<dbReference type="AlphaFoldDB" id="A0A8J3VD78"/>
<evidence type="ECO:0008006" key="5">
    <source>
        <dbReference type="Google" id="ProtNLM"/>
    </source>
</evidence>
<dbReference type="Pfam" id="PF04738">
    <property type="entry name" value="Lant_dehydr_N"/>
    <property type="match status" value="1"/>
</dbReference>
<dbReference type="InterPro" id="IPR006827">
    <property type="entry name" value="Lant_deHydtase_N"/>
</dbReference>
<accession>A0A8J3VD78</accession>
<evidence type="ECO:0000313" key="3">
    <source>
        <dbReference type="EMBL" id="GIH02231.1"/>
    </source>
</evidence>
<keyword evidence="4" id="KW-1185">Reference proteome</keyword>
<comment type="caution">
    <text evidence="3">The sequence shown here is derived from an EMBL/GenBank/DDBJ whole genome shotgun (WGS) entry which is preliminary data.</text>
</comment>
<name>A0A8J3VD78_9ACTN</name>
<feature type="domain" description="Thiopeptide-type bacteriocin biosynthesis" evidence="2">
    <location>
        <begin position="754"/>
        <end position="1011"/>
    </location>
</feature>
<evidence type="ECO:0000259" key="2">
    <source>
        <dbReference type="Pfam" id="PF14028"/>
    </source>
</evidence>
<protein>
    <recommendedName>
        <fullName evidence="5">Lantibiotic dehydratase</fullName>
    </recommendedName>
</protein>
<sequence length="1052" mass="112976">MVRTPLLPVEAAMDLLTDRDAALDRLVAMPEVRRALLLSSPALFDAVERGPSRDERTRSALLRYLMRMATRPTPFGASAGVALVSFGKETTVQHAGESMRTRSRLDLEWLAGLIQSLEENPDVRRRLRLRTHPAAWRRGGRVVLAERAPRIGASREQVSVRATEVVLRTLEAASQPIVYADLVDRVSLTAPGATSEQAAALIDALWRNTLLVSDLWPPLTCPDPASYLVERLDGISESGETAHRLRALVTAATALDAGGVDATVGGHRQVVQMARALSPHAADRPLMTDSRITLRGDRISAVVGAEAARAASLLLSMTPLPDGPSWLAAWRRAFVARYGMDRTVPVMEALDPATGIGPPPPGSPVAQVSAGVAARREAALVHLAAGALAAGSVEVNLDETVLGQLRTWSPSSTAPPSVDVNVFVAATSAAAIDSGDFEIVVGPNTGARRAGKGLGRFVTLLGAGGRGLAERCAAVLPQGRLPVELVYLPSNVRSANVAVRPSLVRREICLAVAPGVADEQVIPIDQVQVAVRDGRLVLRWGAQDADLHVVSSHMLNNLQAPAFCRFLADVGDDGVAQLAPFDWGTAARFPRLPRVRCGKTILRPAQWRITAHALNTELAAAEKRHFGTAFARWRATWSVPQHVYITAADNRLLVNLDDGAHVEILRREASRALRTANQLRLEEVYPPLDRAWLAGPKGHYLAELTVPLVTEAPEPASAPEPALTVPKLPEPGGHTALRPALSATAYRQSPAGRWLCAHLLLPADAIDDAVAGQIGRFAESMRAAGHARSWFFVRYADPDSHLRLRFLGDSNKLHARVLPALAATADALIREGICAGWSIEPYDREVERYGGNEAMELTEEVFAADSRACAELLAAIQARRTPLDRLTLAVLSIDDLLSSFGLDVQQRLGWCRALVVSRQAAGAAFRDSKATLRRLLGVPGEAAQIAGGAVVSALDRRHGALSPSAGRLAELEAAGRLSRPLPHIQRALVHMHCNRLFGIDRDPENQALGLVLRTLESLERAPVRLTETTTVHIAHTGDSNAEYAGQVQVGRG</sequence>
<evidence type="ECO:0000259" key="1">
    <source>
        <dbReference type="Pfam" id="PF04738"/>
    </source>
</evidence>
<evidence type="ECO:0000313" key="4">
    <source>
        <dbReference type="Proteomes" id="UP000612899"/>
    </source>
</evidence>
<organism evidence="3 4">
    <name type="scientific">Rhizocola hellebori</name>
    <dbReference type="NCBI Taxonomy" id="1392758"/>
    <lineage>
        <taxon>Bacteria</taxon>
        <taxon>Bacillati</taxon>
        <taxon>Actinomycetota</taxon>
        <taxon>Actinomycetes</taxon>
        <taxon>Micromonosporales</taxon>
        <taxon>Micromonosporaceae</taxon>
        <taxon>Rhizocola</taxon>
    </lineage>
</organism>
<reference evidence="3" key="1">
    <citation type="submission" date="2021-01" db="EMBL/GenBank/DDBJ databases">
        <title>Whole genome shotgun sequence of Rhizocola hellebori NBRC 109834.</title>
        <authorList>
            <person name="Komaki H."/>
            <person name="Tamura T."/>
        </authorList>
    </citation>
    <scope>NUCLEOTIDE SEQUENCE</scope>
    <source>
        <strain evidence="3">NBRC 109834</strain>
    </source>
</reference>
<dbReference type="Pfam" id="PF14028">
    <property type="entry name" value="Lant_dehydr_C"/>
    <property type="match status" value="1"/>
</dbReference>
<feature type="domain" description="Lantibiotic dehydratase N-terminal" evidence="1">
    <location>
        <begin position="29"/>
        <end position="665"/>
    </location>
</feature>
<dbReference type="EMBL" id="BONY01000001">
    <property type="protein sequence ID" value="GIH02231.1"/>
    <property type="molecule type" value="Genomic_DNA"/>
</dbReference>
<dbReference type="NCBIfam" id="TIGR03891">
    <property type="entry name" value="thiopep_ocin"/>
    <property type="match status" value="1"/>
</dbReference>
<proteinExistence type="predicted"/>
<dbReference type="InterPro" id="IPR023809">
    <property type="entry name" value="Thiopep_bacteriocin_synth_dom"/>
</dbReference>
<dbReference type="Proteomes" id="UP000612899">
    <property type="component" value="Unassembled WGS sequence"/>
</dbReference>
<gene>
    <name evidence="3" type="ORF">Rhe02_02980</name>
</gene>